<dbReference type="EMBL" id="AP024202">
    <property type="protein sequence ID" value="BCN94313.1"/>
    <property type="molecule type" value="Genomic_DNA"/>
</dbReference>
<dbReference type="Proteomes" id="UP001054820">
    <property type="component" value="Chromosome"/>
</dbReference>
<gene>
    <name evidence="1" type="ORF">THMIRHAM_20980</name>
</gene>
<reference evidence="1" key="1">
    <citation type="journal article" date="2022" name="Arch. Microbiol.">
        <title>Thiomicrorhabdus immobilis sp. nov., a mesophilic sulfur-oxidizing bacterium isolated from sediment of a brackish lake in northern Japan.</title>
        <authorList>
            <person name="Kojima H."/>
            <person name="Mochizuki J."/>
            <person name="Kanda M."/>
            <person name="Watanabe T."/>
            <person name="Fukui M."/>
        </authorList>
    </citation>
    <scope>NUCLEOTIDE SEQUENCE</scope>
    <source>
        <strain evidence="1">Am19</strain>
    </source>
</reference>
<evidence type="ECO:0000313" key="1">
    <source>
        <dbReference type="EMBL" id="BCN94313.1"/>
    </source>
</evidence>
<proteinExistence type="predicted"/>
<name>A0ABM7MFM1_9GAMM</name>
<organism evidence="1 2">
    <name type="scientific">Thiomicrorhabdus immobilis</name>
    <dbReference type="NCBI Taxonomy" id="2791037"/>
    <lineage>
        <taxon>Bacteria</taxon>
        <taxon>Pseudomonadati</taxon>
        <taxon>Pseudomonadota</taxon>
        <taxon>Gammaproteobacteria</taxon>
        <taxon>Thiotrichales</taxon>
        <taxon>Piscirickettsiaceae</taxon>
        <taxon>Thiomicrorhabdus</taxon>
    </lineage>
</organism>
<sequence>MKYSGLVLLLIIAVSVYLSWDEVGSKQYIPSNSDSSLVELQELKSKTLVQTSQKAKASLVNQQVEAIAAYQSAANINTNLIALAPTAPVINKPTVTLPSQRYTPYTRVVVKRYKDYAVSMIFIAPNNRYAVIDDHFSRVGDVLPDGGKVVSIEDSYVEVKRGKKIETFKIRS</sequence>
<evidence type="ECO:0008006" key="3">
    <source>
        <dbReference type="Google" id="ProtNLM"/>
    </source>
</evidence>
<accession>A0ABM7MFM1</accession>
<keyword evidence="2" id="KW-1185">Reference proteome</keyword>
<dbReference type="RefSeq" id="WP_237261778.1">
    <property type="nucleotide sequence ID" value="NZ_AP024202.1"/>
</dbReference>
<evidence type="ECO:0000313" key="2">
    <source>
        <dbReference type="Proteomes" id="UP001054820"/>
    </source>
</evidence>
<protein>
    <recommendedName>
        <fullName evidence="3">Type IV pilus biogenesis protein PilP</fullName>
    </recommendedName>
</protein>